<protein>
    <submittedName>
        <fullName evidence="1">Uncharacterized protein</fullName>
    </submittedName>
</protein>
<dbReference type="EMBL" id="PJCG01000011">
    <property type="protein sequence ID" value="PKI24607.1"/>
    <property type="molecule type" value="Genomic_DNA"/>
</dbReference>
<comment type="caution">
    <text evidence="1">The sequence shown here is derived from an EMBL/GenBank/DDBJ whole genome shotgun (WGS) entry which is preliminary data.</text>
</comment>
<dbReference type="Proteomes" id="UP000233399">
    <property type="component" value="Unassembled WGS sequence"/>
</dbReference>
<evidence type="ECO:0000313" key="1">
    <source>
        <dbReference type="EMBL" id="PKI24607.1"/>
    </source>
</evidence>
<sequence length="187" mass="21268">MKLIEPVDNYPEKYWLSYDHVFSIDHLSFQECKLISGSDLPVQLSLKKKVSLSAFRKYDYLFSDGPDIITSDLVNIFLGMGLEDEIQFVPARVVINGDVHNDYYAVNYLASESAFDMEECIYKPLIKSLPGGPKKFSRIVLQDIEPTHSIFRALESMSRIVVSNRVAESLQDKSVIGICFVEGRDDM</sequence>
<evidence type="ECO:0000313" key="2">
    <source>
        <dbReference type="Proteomes" id="UP000233399"/>
    </source>
</evidence>
<dbReference type="AlphaFoldDB" id="A0A2N1IV59"/>
<proteinExistence type="predicted"/>
<accession>A0A2N1IV59</accession>
<reference evidence="1 2" key="1">
    <citation type="submission" date="2017-12" db="EMBL/GenBank/DDBJ databases">
        <title>Isolation and characterization of an aerobic denitrifying Pseudomonas monteilii CY06 from aquaculture ponds.</title>
        <authorList>
            <person name="Ma Q."/>
            <person name="Cai Y."/>
            <person name="He Z."/>
        </authorList>
    </citation>
    <scope>NUCLEOTIDE SEQUENCE [LARGE SCALE GENOMIC DNA]</scope>
    <source>
        <strain evidence="1 2">CY06</strain>
    </source>
</reference>
<organism evidence="1 2">
    <name type="scientific">Pseudomonas monteilii</name>
    <dbReference type="NCBI Taxonomy" id="76759"/>
    <lineage>
        <taxon>Bacteria</taxon>
        <taxon>Pseudomonadati</taxon>
        <taxon>Pseudomonadota</taxon>
        <taxon>Gammaproteobacteria</taxon>
        <taxon>Pseudomonadales</taxon>
        <taxon>Pseudomonadaceae</taxon>
        <taxon>Pseudomonas</taxon>
    </lineage>
</organism>
<gene>
    <name evidence="1" type="ORF">CXB65_09855</name>
</gene>
<name>A0A2N1IV59_9PSED</name>